<dbReference type="AlphaFoldDB" id="A0AAP8D5F6"/>
<sequence>MGQVYFGGWVSFTSALTRTGCCRCWRCSRGRAWRNSASYGPKMCTKRSTTTRPRMSSARHGFCALPMRARGKASRTLEACAASRSTRNYWHAGLWSTHRPTKANPAFSLPSNPTEEALSPAIGRSGSGSICATCARWIMSAWCSTASGICSRTWPVTPQCPRRCQTRLPATLRAR</sequence>
<proteinExistence type="predicted"/>
<gene>
    <name evidence="1" type="ORF">B7R77_16980</name>
</gene>
<dbReference type="Proteomes" id="UP000216164">
    <property type="component" value="Unassembled WGS sequence"/>
</dbReference>
<name>A0AAP8D5F6_RALSL</name>
<accession>A0AAP8D5F6</accession>
<protein>
    <submittedName>
        <fullName evidence="1">Uncharacterized protein</fullName>
    </submittedName>
</protein>
<dbReference type="EMBL" id="NCTK01000001">
    <property type="protein sequence ID" value="OYQ14768.1"/>
    <property type="molecule type" value="Genomic_DNA"/>
</dbReference>
<reference evidence="1 2" key="1">
    <citation type="submission" date="2017-04" db="EMBL/GenBank/DDBJ databases">
        <title>Genome Announcement: Closed genomes of Ralstonia solanacearum strains K60, UW551, and UW700.</title>
        <authorList>
            <person name="Hayes M."/>
            <person name="Macintyre A.M."/>
            <person name="Allen C."/>
        </authorList>
    </citation>
    <scope>NUCLEOTIDE SEQUENCE [LARGE SCALE GENOMIC DNA]</scope>
    <source>
        <strain evidence="1 2">UW25</strain>
    </source>
</reference>
<organism evidence="1 2">
    <name type="scientific">Ralstonia solanacearum K60</name>
    <dbReference type="NCBI Taxonomy" id="1091042"/>
    <lineage>
        <taxon>Bacteria</taxon>
        <taxon>Pseudomonadati</taxon>
        <taxon>Pseudomonadota</taxon>
        <taxon>Betaproteobacteria</taxon>
        <taxon>Burkholderiales</taxon>
        <taxon>Burkholderiaceae</taxon>
        <taxon>Ralstonia</taxon>
        <taxon>Ralstonia solanacearum species complex</taxon>
    </lineage>
</organism>
<evidence type="ECO:0000313" key="2">
    <source>
        <dbReference type="Proteomes" id="UP000216164"/>
    </source>
</evidence>
<evidence type="ECO:0000313" key="1">
    <source>
        <dbReference type="EMBL" id="OYQ14768.1"/>
    </source>
</evidence>
<comment type="caution">
    <text evidence="1">The sequence shown here is derived from an EMBL/GenBank/DDBJ whole genome shotgun (WGS) entry which is preliminary data.</text>
</comment>